<proteinExistence type="predicted"/>
<feature type="compositionally biased region" description="Basic residues" evidence="1">
    <location>
        <begin position="1"/>
        <end position="10"/>
    </location>
</feature>
<feature type="region of interest" description="Disordered" evidence="1">
    <location>
        <begin position="51"/>
        <end position="101"/>
    </location>
</feature>
<feature type="region of interest" description="Disordered" evidence="1">
    <location>
        <begin position="122"/>
        <end position="174"/>
    </location>
</feature>
<feature type="compositionally biased region" description="Polar residues" evidence="1">
    <location>
        <begin position="54"/>
        <end position="70"/>
    </location>
</feature>
<organism evidence="2 3">
    <name type="scientific">Ganoderma sinense ZZ0214-1</name>
    <dbReference type="NCBI Taxonomy" id="1077348"/>
    <lineage>
        <taxon>Eukaryota</taxon>
        <taxon>Fungi</taxon>
        <taxon>Dikarya</taxon>
        <taxon>Basidiomycota</taxon>
        <taxon>Agaricomycotina</taxon>
        <taxon>Agaricomycetes</taxon>
        <taxon>Polyporales</taxon>
        <taxon>Polyporaceae</taxon>
        <taxon>Ganoderma</taxon>
    </lineage>
</organism>
<dbReference type="STRING" id="1077348.A0A2G8RNW4"/>
<sequence>MRSSNFKKVRSTNNSRVQELEKEVKEKSVLVDELRQEVVIIDEHLMEGLRRLQRSSSDTNVDRSLSGLQRSASSKSLSDGSLWGRSATSSPAVKPVELQKIDETERAASTTALAIATERVPAHYTNTSIDTPVSPRANGTRRLPSFTSTAIASSPDLDVHPSSPPHEGKDRALL</sequence>
<reference evidence="2 3" key="1">
    <citation type="journal article" date="2015" name="Sci. Rep.">
        <title>Chromosome-level genome map provides insights into diverse defense mechanisms in the medicinal fungus Ganoderma sinense.</title>
        <authorList>
            <person name="Zhu Y."/>
            <person name="Xu J."/>
            <person name="Sun C."/>
            <person name="Zhou S."/>
            <person name="Xu H."/>
            <person name="Nelson D.R."/>
            <person name="Qian J."/>
            <person name="Song J."/>
            <person name="Luo H."/>
            <person name="Xiang L."/>
            <person name="Li Y."/>
            <person name="Xu Z."/>
            <person name="Ji A."/>
            <person name="Wang L."/>
            <person name="Lu S."/>
            <person name="Hayward A."/>
            <person name="Sun W."/>
            <person name="Li X."/>
            <person name="Schwartz D.C."/>
            <person name="Wang Y."/>
            <person name="Chen S."/>
        </authorList>
    </citation>
    <scope>NUCLEOTIDE SEQUENCE [LARGE SCALE GENOMIC DNA]</scope>
    <source>
        <strain evidence="2 3">ZZ0214-1</strain>
    </source>
</reference>
<evidence type="ECO:0000256" key="1">
    <source>
        <dbReference type="SAM" id="MobiDB-lite"/>
    </source>
</evidence>
<protein>
    <submittedName>
        <fullName evidence="2">Uncharacterized protein</fullName>
    </submittedName>
</protein>
<comment type="caution">
    <text evidence="2">The sequence shown here is derived from an EMBL/GenBank/DDBJ whole genome shotgun (WGS) entry which is preliminary data.</text>
</comment>
<dbReference type="AlphaFoldDB" id="A0A2G8RNW4"/>
<dbReference type="EMBL" id="AYKW01000068">
    <property type="protein sequence ID" value="PIL23214.1"/>
    <property type="molecule type" value="Genomic_DNA"/>
</dbReference>
<feature type="region of interest" description="Disordered" evidence="1">
    <location>
        <begin position="1"/>
        <end position="25"/>
    </location>
</feature>
<keyword evidence="3" id="KW-1185">Reference proteome</keyword>
<name>A0A2G8RNW4_9APHY</name>
<evidence type="ECO:0000313" key="3">
    <source>
        <dbReference type="Proteomes" id="UP000230002"/>
    </source>
</evidence>
<dbReference type="Proteomes" id="UP000230002">
    <property type="component" value="Unassembled WGS sequence"/>
</dbReference>
<dbReference type="OrthoDB" id="425925at2759"/>
<accession>A0A2G8RNW4</accession>
<evidence type="ECO:0000313" key="2">
    <source>
        <dbReference type="EMBL" id="PIL23214.1"/>
    </source>
</evidence>
<feature type="compositionally biased region" description="Low complexity" evidence="1">
    <location>
        <begin position="71"/>
        <end position="81"/>
    </location>
</feature>
<gene>
    <name evidence="2" type="ORF">GSI_14523</name>
</gene>